<name>A0A7U2EPQ1_PHANO</name>
<protein>
    <submittedName>
        <fullName evidence="1">Uncharacterized protein</fullName>
    </submittedName>
</protein>
<reference evidence="2" key="1">
    <citation type="journal article" date="2021" name="BMC Genomics">
        <title>Chromosome-level genome assembly and manually-curated proteome of model necrotroph Parastagonospora nodorum Sn15 reveals a genome-wide trove of candidate effector homologs, and redundancy of virulence-related functions within an accessory chromosome.</title>
        <authorList>
            <person name="Bertazzoni S."/>
            <person name="Jones D.A.B."/>
            <person name="Phan H.T."/>
            <person name="Tan K.-C."/>
            <person name="Hane J.K."/>
        </authorList>
    </citation>
    <scope>NUCLEOTIDE SEQUENCE [LARGE SCALE GENOMIC DNA]</scope>
    <source>
        <strain evidence="2">SN15 / ATCC MYA-4574 / FGSC 10173)</strain>
    </source>
</reference>
<sequence>MRMRGLQQSALLSQQRSGLCRWRRGVVRTAGARHGRSRLVYGSGRETAAATLNSSTTHRTRRGHEARHKCCMQLTGPKGVEEGSRRADGEGVVLAGCAVGTGAVGGRKMVRARAQSCLCAEAPAPGVAQAAGRPTSQYILCRWCCVLRAACCAIM</sequence>
<dbReference type="AlphaFoldDB" id="A0A7U2EPQ1"/>
<keyword evidence="2" id="KW-1185">Reference proteome</keyword>
<gene>
    <name evidence="1" type="ORF">JI435_002270</name>
</gene>
<dbReference type="VEuPathDB" id="FungiDB:JI435_002270"/>
<dbReference type="EMBL" id="CP069023">
    <property type="protein sequence ID" value="QRC90707.1"/>
    <property type="molecule type" value="Genomic_DNA"/>
</dbReference>
<evidence type="ECO:0000313" key="1">
    <source>
        <dbReference type="EMBL" id="QRC90707.1"/>
    </source>
</evidence>
<evidence type="ECO:0000313" key="2">
    <source>
        <dbReference type="Proteomes" id="UP000663193"/>
    </source>
</evidence>
<dbReference type="Proteomes" id="UP000663193">
    <property type="component" value="Chromosome 1"/>
</dbReference>
<accession>A0A7U2EPQ1</accession>
<organism evidence="1 2">
    <name type="scientific">Phaeosphaeria nodorum (strain SN15 / ATCC MYA-4574 / FGSC 10173)</name>
    <name type="common">Glume blotch fungus</name>
    <name type="synonym">Parastagonospora nodorum</name>
    <dbReference type="NCBI Taxonomy" id="321614"/>
    <lineage>
        <taxon>Eukaryota</taxon>
        <taxon>Fungi</taxon>
        <taxon>Dikarya</taxon>
        <taxon>Ascomycota</taxon>
        <taxon>Pezizomycotina</taxon>
        <taxon>Dothideomycetes</taxon>
        <taxon>Pleosporomycetidae</taxon>
        <taxon>Pleosporales</taxon>
        <taxon>Pleosporineae</taxon>
        <taxon>Phaeosphaeriaceae</taxon>
        <taxon>Parastagonospora</taxon>
    </lineage>
</organism>
<proteinExistence type="predicted"/>